<dbReference type="Pfam" id="PF11239">
    <property type="entry name" value="DUF3040"/>
    <property type="match status" value="1"/>
</dbReference>
<dbReference type="RefSeq" id="WP_278156321.1">
    <property type="nucleotide sequence ID" value="NZ_CP121252.1"/>
</dbReference>
<sequence length="126" mass="13715">MALSEKERRVLEQLEEQLSMEDPQLASQMQAAGPVSQFSTRNIVIGVLIAVVGIGVLLWGVTISQLWLGIVGFLMMVGGVFFATVRPKGLKSSTARKPGPATGGSGNSAFMSNLEQKWEERRRQQP</sequence>
<dbReference type="Proteomes" id="UP001219037">
    <property type="component" value="Chromosome"/>
</dbReference>
<gene>
    <name evidence="3" type="ORF">P8192_08815</name>
</gene>
<feature type="compositionally biased region" description="Basic and acidic residues" evidence="1">
    <location>
        <begin position="116"/>
        <end position="126"/>
    </location>
</feature>
<feature type="transmembrane region" description="Helical" evidence="2">
    <location>
        <begin position="66"/>
        <end position="85"/>
    </location>
</feature>
<organism evidence="3 4">
    <name type="scientific">Citricoccus muralis</name>
    <dbReference type="NCBI Taxonomy" id="169134"/>
    <lineage>
        <taxon>Bacteria</taxon>
        <taxon>Bacillati</taxon>
        <taxon>Actinomycetota</taxon>
        <taxon>Actinomycetes</taxon>
        <taxon>Micrococcales</taxon>
        <taxon>Micrococcaceae</taxon>
        <taxon>Citricoccus</taxon>
    </lineage>
</organism>
<reference evidence="3 4" key="1">
    <citation type="submission" date="2023-04" db="EMBL/GenBank/DDBJ databases">
        <title>Funneling lignin-derived compounds into biodiesel using alkali-halophilic Citricoccus sp. P2.</title>
        <authorList>
            <person name="Luo C.-B."/>
        </authorList>
    </citation>
    <scope>NUCLEOTIDE SEQUENCE [LARGE SCALE GENOMIC DNA]</scope>
    <source>
        <strain evidence="3 4">P2</strain>
    </source>
</reference>
<evidence type="ECO:0000313" key="3">
    <source>
        <dbReference type="EMBL" id="WFP15513.1"/>
    </source>
</evidence>
<keyword evidence="2" id="KW-0812">Transmembrane</keyword>
<dbReference type="EMBL" id="CP121252">
    <property type="protein sequence ID" value="WFP15513.1"/>
    <property type="molecule type" value="Genomic_DNA"/>
</dbReference>
<evidence type="ECO:0000313" key="4">
    <source>
        <dbReference type="Proteomes" id="UP001219037"/>
    </source>
</evidence>
<protein>
    <submittedName>
        <fullName evidence="3">DUF3040 domain-containing protein</fullName>
    </submittedName>
</protein>
<accession>A0ABY8H496</accession>
<feature type="transmembrane region" description="Helical" evidence="2">
    <location>
        <begin position="43"/>
        <end position="60"/>
    </location>
</feature>
<name>A0ABY8H496_9MICC</name>
<feature type="region of interest" description="Disordered" evidence="1">
    <location>
        <begin position="89"/>
        <end position="126"/>
    </location>
</feature>
<evidence type="ECO:0000256" key="1">
    <source>
        <dbReference type="SAM" id="MobiDB-lite"/>
    </source>
</evidence>
<evidence type="ECO:0000256" key="2">
    <source>
        <dbReference type="SAM" id="Phobius"/>
    </source>
</evidence>
<keyword evidence="2" id="KW-1133">Transmembrane helix</keyword>
<keyword evidence="2" id="KW-0472">Membrane</keyword>
<dbReference type="InterPro" id="IPR021401">
    <property type="entry name" value="DUF3040"/>
</dbReference>
<proteinExistence type="predicted"/>
<keyword evidence="4" id="KW-1185">Reference proteome</keyword>